<dbReference type="Gene3D" id="3.40.50.10260">
    <property type="entry name" value="YjeF N-terminal domain"/>
    <property type="match status" value="1"/>
</dbReference>
<evidence type="ECO:0000313" key="22">
    <source>
        <dbReference type="EMBL" id="GLR71826.1"/>
    </source>
</evidence>
<evidence type="ECO:0000256" key="10">
    <source>
        <dbReference type="ARBA" id="ARBA00023027"/>
    </source>
</evidence>
<comment type="similarity">
    <text evidence="4 19">In the C-terminal section; belongs to the NnrD/CARKD family.</text>
</comment>
<dbReference type="RefSeq" id="WP_284218158.1">
    <property type="nucleotide sequence ID" value="NZ_BSOT01000006.1"/>
</dbReference>
<feature type="binding site" evidence="17">
    <location>
        <position position="440"/>
    </location>
    <ligand>
        <name>AMP</name>
        <dbReference type="ChEBI" id="CHEBI:456215"/>
    </ligand>
</feature>
<dbReference type="PROSITE" id="PS51383">
    <property type="entry name" value="YJEF_C_3"/>
    <property type="match status" value="1"/>
</dbReference>
<keyword evidence="23" id="KW-1185">Reference proteome</keyword>
<dbReference type="InterPro" id="IPR030677">
    <property type="entry name" value="Nnr"/>
</dbReference>
<feature type="binding site" evidence="18">
    <location>
        <position position="132"/>
    </location>
    <ligand>
        <name>K(+)</name>
        <dbReference type="ChEBI" id="CHEBI:29103"/>
    </ligand>
</feature>
<feature type="binding site" evidence="17">
    <location>
        <begin position="412"/>
        <end position="416"/>
    </location>
    <ligand>
        <name>AMP</name>
        <dbReference type="ChEBI" id="CHEBI:456215"/>
    </ligand>
</feature>
<evidence type="ECO:0000256" key="9">
    <source>
        <dbReference type="ARBA" id="ARBA00022958"/>
    </source>
</evidence>
<dbReference type="InterPro" id="IPR000631">
    <property type="entry name" value="CARKD"/>
</dbReference>
<dbReference type="EC" id="4.2.1.136" evidence="19"/>
<comment type="similarity">
    <text evidence="3 19">In the N-terminal section; belongs to the NnrE/AIBP family.</text>
</comment>
<evidence type="ECO:0000256" key="19">
    <source>
        <dbReference type="PIRNR" id="PIRNR017184"/>
    </source>
</evidence>
<dbReference type="EMBL" id="BSOT01000006">
    <property type="protein sequence ID" value="GLR71826.1"/>
    <property type="molecule type" value="Genomic_DNA"/>
</dbReference>
<evidence type="ECO:0000259" key="21">
    <source>
        <dbReference type="PROSITE" id="PS51385"/>
    </source>
</evidence>
<reference evidence="22" key="1">
    <citation type="journal article" date="2014" name="Int. J. Syst. Evol. Microbiol.">
        <title>Complete genome sequence of Corynebacterium casei LMG S-19264T (=DSM 44701T), isolated from a smear-ripened cheese.</title>
        <authorList>
            <consortium name="US DOE Joint Genome Institute (JGI-PGF)"/>
            <person name="Walter F."/>
            <person name="Albersmeier A."/>
            <person name="Kalinowski J."/>
            <person name="Ruckert C."/>
        </authorList>
    </citation>
    <scope>NUCLEOTIDE SEQUENCE</scope>
    <source>
        <strain evidence="22">NBRC 110023</strain>
    </source>
</reference>
<dbReference type="NCBIfam" id="TIGR00197">
    <property type="entry name" value="yjeF_nterm"/>
    <property type="match status" value="1"/>
</dbReference>
<comment type="function">
    <text evidence="18">Catalyzes the epimerization of the S- and R-forms of NAD(P)HX, a damaged form of NAD(P)H that is a result of enzymatic or heat-dependent hydration. This is a prerequisite for the S-specific NAD(P)H-hydrate dehydratase to allow the repair of both epimers of NAD(P)HX.</text>
</comment>
<dbReference type="Proteomes" id="UP001156601">
    <property type="component" value="Unassembled WGS sequence"/>
</dbReference>
<evidence type="ECO:0000256" key="11">
    <source>
        <dbReference type="ARBA" id="ARBA00023235"/>
    </source>
</evidence>
<protein>
    <recommendedName>
        <fullName evidence="19">Bifunctional NAD(P)H-hydrate repair enzyme</fullName>
    </recommendedName>
    <alternativeName>
        <fullName evidence="19">Nicotinamide nucleotide repair protein</fullName>
    </alternativeName>
    <domain>
        <recommendedName>
            <fullName evidence="19">ADP-dependent (S)-NAD(P)H-hydrate dehydratase</fullName>
            <ecNumber evidence="19">4.2.1.136</ecNumber>
        </recommendedName>
        <alternativeName>
            <fullName evidence="19">ADP-dependent NAD(P)HX dehydratase</fullName>
        </alternativeName>
    </domain>
    <domain>
        <recommendedName>
            <fullName evidence="19">NAD(P)H-hydrate epimerase</fullName>
            <ecNumber evidence="19">5.1.99.6</ecNumber>
        </recommendedName>
    </domain>
</protein>
<dbReference type="InterPro" id="IPR004443">
    <property type="entry name" value="YjeF_N_dom"/>
</dbReference>
<dbReference type="InterPro" id="IPR036652">
    <property type="entry name" value="YjeF_N_dom_sf"/>
</dbReference>
<dbReference type="PROSITE" id="PS01050">
    <property type="entry name" value="YJEF_C_2"/>
    <property type="match status" value="1"/>
</dbReference>
<dbReference type="HAMAP" id="MF_01965">
    <property type="entry name" value="NADHX_dehydratase"/>
    <property type="match status" value="1"/>
</dbReference>
<feature type="binding site" evidence="18">
    <location>
        <position position="168"/>
    </location>
    <ligand>
        <name>K(+)</name>
        <dbReference type="ChEBI" id="CHEBI:29103"/>
    </ligand>
</feature>
<evidence type="ECO:0000256" key="4">
    <source>
        <dbReference type="ARBA" id="ARBA00009524"/>
    </source>
</evidence>
<gene>
    <name evidence="17" type="primary">nnrD</name>
    <name evidence="18" type="synonym">nnrE</name>
    <name evidence="22" type="ORF">GCM10007852_27340</name>
</gene>
<comment type="cofactor">
    <cofactor evidence="17">
        <name>Mg(2+)</name>
        <dbReference type="ChEBI" id="CHEBI:18420"/>
    </cofactor>
</comment>
<evidence type="ECO:0000256" key="12">
    <source>
        <dbReference type="ARBA" id="ARBA00023239"/>
    </source>
</evidence>
<evidence type="ECO:0000256" key="14">
    <source>
        <dbReference type="ARBA" id="ARBA00025153"/>
    </source>
</evidence>
<comment type="cofactor">
    <cofactor evidence="18 19">
        <name>K(+)</name>
        <dbReference type="ChEBI" id="CHEBI:29103"/>
    </cofactor>
    <text evidence="18 19">Binds 1 potassium ion per subunit.</text>
</comment>
<dbReference type="GO" id="GO:0046872">
    <property type="term" value="F:metal ion binding"/>
    <property type="evidence" value="ECO:0007669"/>
    <property type="project" value="UniProtKB-UniRule"/>
</dbReference>
<feature type="domain" description="YjeF N-terminal" evidence="21">
    <location>
        <begin position="20"/>
        <end position="222"/>
    </location>
</feature>
<keyword evidence="9 18" id="KW-0630">Potassium</keyword>
<feature type="binding site" evidence="17">
    <location>
        <position position="375"/>
    </location>
    <ligand>
        <name>(6S)-NADPHX</name>
        <dbReference type="ChEBI" id="CHEBI:64076"/>
    </ligand>
</feature>
<comment type="caution">
    <text evidence="18">Lacks conserved residue(s) required for the propagation of feature annotation.</text>
</comment>
<evidence type="ECO:0000256" key="5">
    <source>
        <dbReference type="ARBA" id="ARBA00022723"/>
    </source>
</evidence>
<dbReference type="PANTHER" id="PTHR12592:SF0">
    <property type="entry name" value="ATP-DEPENDENT (S)-NAD(P)H-HYDRATE DEHYDRATASE"/>
    <property type="match status" value="1"/>
</dbReference>
<feature type="binding site" evidence="17">
    <location>
        <position position="323"/>
    </location>
    <ligand>
        <name>(6S)-NADPHX</name>
        <dbReference type="ChEBI" id="CHEBI:64076"/>
    </ligand>
</feature>
<keyword evidence="5 18" id="KW-0479">Metal-binding</keyword>
<accession>A0AA37SXU6</accession>
<evidence type="ECO:0000256" key="1">
    <source>
        <dbReference type="ARBA" id="ARBA00000013"/>
    </source>
</evidence>
<comment type="similarity">
    <text evidence="17">Belongs to the NnrD/CARKD family.</text>
</comment>
<dbReference type="GO" id="GO:0005524">
    <property type="term" value="F:ATP binding"/>
    <property type="evidence" value="ECO:0007669"/>
    <property type="project" value="UniProtKB-UniRule"/>
</dbReference>
<keyword evidence="12 17" id="KW-0456">Lyase</keyword>
<dbReference type="PANTHER" id="PTHR12592">
    <property type="entry name" value="ATP-DEPENDENT (S)-NAD(P)H-HYDRATE DEHYDRATASE FAMILY MEMBER"/>
    <property type="match status" value="1"/>
</dbReference>
<dbReference type="CDD" id="cd01171">
    <property type="entry name" value="YXKO-related"/>
    <property type="match status" value="1"/>
</dbReference>
<comment type="catalytic activity">
    <reaction evidence="1 18 19">
        <text>(6R)-NADHX = (6S)-NADHX</text>
        <dbReference type="Rhea" id="RHEA:32215"/>
        <dbReference type="ChEBI" id="CHEBI:64074"/>
        <dbReference type="ChEBI" id="CHEBI:64075"/>
        <dbReference type="EC" id="5.1.99.6"/>
    </reaction>
</comment>
<evidence type="ECO:0000256" key="13">
    <source>
        <dbReference type="ARBA" id="ARBA00023268"/>
    </source>
</evidence>
<keyword evidence="10 17" id="KW-0520">NAD</keyword>
<comment type="catalytic activity">
    <reaction evidence="2 18 19">
        <text>(6R)-NADPHX = (6S)-NADPHX</text>
        <dbReference type="Rhea" id="RHEA:32227"/>
        <dbReference type="ChEBI" id="CHEBI:64076"/>
        <dbReference type="ChEBI" id="CHEBI:64077"/>
        <dbReference type="EC" id="5.1.99.6"/>
    </reaction>
</comment>
<comment type="caution">
    <text evidence="22">The sequence shown here is derived from an EMBL/GenBank/DDBJ whole genome shotgun (WGS) entry which is preliminary data.</text>
</comment>
<dbReference type="InterPro" id="IPR029056">
    <property type="entry name" value="Ribokinase-like"/>
</dbReference>
<dbReference type="GO" id="GO:0046496">
    <property type="term" value="P:nicotinamide nucleotide metabolic process"/>
    <property type="evidence" value="ECO:0007669"/>
    <property type="project" value="UniProtKB-UniRule"/>
</dbReference>
<dbReference type="SUPFAM" id="SSF64153">
    <property type="entry name" value="YjeF N-terminal domain-like"/>
    <property type="match status" value="1"/>
</dbReference>
<dbReference type="Pfam" id="PF01256">
    <property type="entry name" value="Carb_kinase"/>
    <property type="match status" value="1"/>
</dbReference>
<sequence length="499" mass="53106">MLQKIDSSSLTQNLYRAEQVRLYEKAAAVTQSIEMYTLMQRAGKAIFEQCVAFIPNVDNYLVFVGVGHNAGDGYIAALHAKLAGKNVTLCAVEPKRDVHGDAARAKQAWLDSGGKVDVFDVSMLTRADVIIDALLGTGINGTLRKEFADVIDAINLSNTQVVSVDVPSGLDADTGESLGQCIQADVTITFVGIKMGLTTGIGKQSCGNLVFNDLGIGKAFAELARSDAKALDIAHFEGLSPRPINSHKGTYGRLLCIGGNAGMSGAIRLSAEAALRMGTGLVKVYAHRESKIQICAGRPELMVISDGLDEALKWATCIVVGPGLGQNEWSKSIFDQVMDYVQRSPKPIVIDADALNLNAVNTSFVALPDCVMTPHAGEAARLLNVAVDEVESNRFNYARQCAQRYDAVCVLKGAGSIVDDQQHSWVCRHGNPGMATAGMGDVLTGILGALLAQGVDSHLACQYGVSLHAKAGDMIASKYGQRGMLASDLFETMRVLVNQ</sequence>
<dbReference type="NCBIfam" id="TIGR00196">
    <property type="entry name" value="yjeF_cterm"/>
    <property type="match status" value="1"/>
</dbReference>
<dbReference type="SUPFAM" id="SSF53613">
    <property type="entry name" value="Ribokinase-like"/>
    <property type="match status" value="1"/>
</dbReference>
<evidence type="ECO:0000256" key="15">
    <source>
        <dbReference type="ARBA" id="ARBA00048238"/>
    </source>
</evidence>
<dbReference type="EC" id="5.1.99.6" evidence="19"/>
<dbReference type="Pfam" id="PF03853">
    <property type="entry name" value="YjeF_N"/>
    <property type="match status" value="1"/>
</dbReference>
<dbReference type="PIRSF" id="PIRSF017184">
    <property type="entry name" value="Nnr"/>
    <property type="match status" value="1"/>
</dbReference>
<evidence type="ECO:0000259" key="20">
    <source>
        <dbReference type="PROSITE" id="PS51383"/>
    </source>
</evidence>
<comment type="subunit">
    <text evidence="17">Homotetramer.</text>
</comment>
<keyword evidence="6 17" id="KW-0547">Nucleotide-binding</keyword>
<dbReference type="GO" id="GO:0110051">
    <property type="term" value="P:metabolite repair"/>
    <property type="evidence" value="ECO:0007669"/>
    <property type="project" value="TreeGrafter"/>
</dbReference>
<dbReference type="InterPro" id="IPR017953">
    <property type="entry name" value="Carbohydrate_kinase_pred_CS"/>
</dbReference>
<feature type="binding site" evidence="18">
    <location>
        <begin position="136"/>
        <end position="142"/>
    </location>
    <ligand>
        <name>(6S)-NADPHX</name>
        <dbReference type="ChEBI" id="CHEBI:64076"/>
    </ligand>
</feature>
<keyword evidence="13" id="KW-0511">Multifunctional enzyme</keyword>
<dbReference type="GO" id="GO:0052855">
    <property type="term" value="F:ADP-dependent NAD(P)H-hydrate dehydratase activity"/>
    <property type="evidence" value="ECO:0007669"/>
    <property type="project" value="UniProtKB-UniRule"/>
</dbReference>
<dbReference type="PROSITE" id="PS51385">
    <property type="entry name" value="YJEF_N"/>
    <property type="match status" value="1"/>
</dbReference>
<reference evidence="22" key="2">
    <citation type="submission" date="2023-01" db="EMBL/GenBank/DDBJ databases">
        <title>Draft genome sequence of Agaribacter marinus strain NBRC 110023.</title>
        <authorList>
            <person name="Sun Q."/>
            <person name="Mori K."/>
        </authorList>
    </citation>
    <scope>NUCLEOTIDE SEQUENCE</scope>
    <source>
        <strain evidence="22">NBRC 110023</strain>
    </source>
</reference>
<evidence type="ECO:0000256" key="16">
    <source>
        <dbReference type="ARBA" id="ARBA00049209"/>
    </source>
</evidence>
<evidence type="ECO:0000256" key="18">
    <source>
        <dbReference type="HAMAP-Rule" id="MF_01966"/>
    </source>
</evidence>
<feature type="binding site" evidence="18">
    <location>
        <position position="165"/>
    </location>
    <ligand>
        <name>(6S)-NADPHX</name>
        <dbReference type="ChEBI" id="CHEBI:64076"/>
    </ligand>
</feature>
<feature type="binding site" evidence="17">
    <location>
        <position position="441"/>
    </location>
    <ligand>
        <name>(6S)-NADPHX</name>
        <dbReference type="ChEBI" id="CHEBI:64076"/>
    </ligand>
</feature>
<comment type="catalytic activity">
    <reaction evidence="15 17 19">
        <text>(6S)-NADHX + ADP = AMP + phosphate + NADH + H(+)</text>
        <dbReference type="Rhea" id="RHEA:32223"/>
        <dbReference type="ChEBI" id="CHEBI:15378"/>
        <dbReference type="ChEBI" id="CHEBI:43474"/>
        <dbReference type="ChEBI" id="CHEBI:57945"/>
        <dbReference type="ChEBI" id="CHEBI:64074"/>
        <dbReference type="ChEBI" id="CHEBI:456215"/>
        <dbReference type="ChEBI" id="CHEBI:456216"/>
        <dbReference type="EC" id="4.2.1.136"/>
    </reaction>
</comment>
<evidence type="ECO:0000256" key="3">
    <source>
        <dbReference type="ARBA" id="ARBA00006001"/>
    </source>
</evidence>
<evidence type="ECO:0000256" key="8">
    <source>
        <dbReference type="ARBA" id="ARBA00022857"/>
    </source>
</evidence>
<keyword evidence="7 17" id="KW-0067">ATP-binding</keyword>
<keyword evidence="11 18" id="KW-0413">Isomerase</keyword>
<evidence type="ECO:0000256" key="2">
    <source>
        <dbReference type="ARBA" id="ARBA00000909"/>
    </source>
</evidence>
<organism evidence="22 23">
    <name type="scientific">Agaribacter marinus</name>
    <dbReference type="NCBI Taxonomy" id="1431249"/>
    <lineage>
        <taxon>Bacteria</taxon>
        <taxon>Pseudomonadati</taxon>
        <taxon>Pseudomonadota</taxon>
        <taxon>Gammaproteobacteria</taxon>
        <taxon>Alteromonadales</taxon>
        <taxon>Alteromonadaceae</taxon>
        <taxon>Agaribacter</taxon>
    </lineage>
</organism>
<evidence type="ECO:0000256" key="7">
    <source>
        <dbReference type="ARBA" id="ARBA00022840"/>
    </source>
</evidence>
<dbReference type="Gene3D" id="3.40.1190.20">
    <property type="match status" value="1"/>
</dbReference>
<dbReference type="AlphaFoldDB" id="A0AA37SXU6"/>
<dbReference type="GO" id="GO:0052856">
    <property type="term" value="F:NAD(P)HX epimerase activity"/>
    <property type="evidence" value="ECO:0007669"/>
    <property type="project" value="UniProtKB-UniRule"/>
</dbReference>
<comment type="function">
    <text evidence="17">Catalyzes the dehydration of the S-form of NAD(P)HX at the expense of ADP, which is converted to AMP. Together with NAD(P)HX epimerase, which catalyzes the epimerization of the S- and R-forms, the enzyme allows the repair of both epimers of NAD(P)HX, a damaged form of NAD(P)H that is a result of enzymatic or heat-dependent hydration.</text>
</comment>
<feature type="domain" description="YjeF C-terminal" evidence="20">
    <location>
        <begin position="231"/>
        <end position="499"/>
    </location>
</feature>
<dbReference type="HAMAP" id="MF_01966">
    <property type="entry name" value="NADHX_epimerase"/>
    <property type="match status" value="1"/>
</dbReference>
<evidence type="ECO:0000313" key="23">
    <source>
        <dbReference type="Proteomes" id="UP001156601"/>
    </source>
</evidence>
<comment type="function">
    <text evidence="14 19">Bifunctional enzyme that catalyzes the epimerization of the S- and R-forms of NAD(P)HX and the dehydration of the S-form of NAD(P)HX at the expense of ADP, which is converted to AMP. This allows the repair of both epimers of NAD(P)HX, a damaged form of NAD(P)H that is a result of enzymatic or heat-dependent hydration.</text>
</comment>
<feature type="binding site" evidence="18">
    <location>
        <position position="69"/>
    </location>
    <ligand>
        <name>K(+)</name>
        <dbReference type="ChEBI" id="CHEBI:29103"/>
    </ligand>
</feature>
<name>A0AA37SXU6_9ALTE</name>
<proteinExistence type="inferred from homology"/>
<evidence type="ECO:0000256" key="6">
    <source>
        <dbReference type="ARBA" id="ARBA00022741"/>
    </source>
</evidence>
<feature type="binding site" evidence="17">
    <location>
        <position position="266"/>
    </location>
    <ligand>
        <name>(6S)-NADPHX</name>
        <dbReference type="ChEBI" id="CHEBI:64076"/>
    </ligand>
</feature>
<evidence type="ECO:0000256" key="17">
    <source>
        <dbReference type="HAMAP-Rule" id="MF_01965"/>
    </source>
</evidence>
<comment type="catalytic activity">
    <reaction evidence="16 17 19">
        <text>(6S)-NADPHX + ADP = AMP + phosphate + NADPH + H(+)</text>
        <dbReference type="Rhea" id="RHEA:32235"/>
        <dbReference type="ChEBI" id="CHEBI:15378"/>
        <dbReference type="ChEBI" id="CHEBI:43474"/>
        <dbReference type="ChEBI" id="CHEBI:57783"/>
        <dbReference type="ChEBI" id="CHEBI:64076"/>
        <dbReference type="ChEBI" id="CHEBI:456215"/>
        <dbReference type="ChEBI" id="CHEBI:456216"/>
        <dbReference type="EC" id="4.2.1.136"/>
    </reaction>
</comment>
<comment type="similarity">
    <text evidence="18">Belongs to the NnrE/AIBP family.</text>
</comment>
<keyword evidence="8 17" id="KW-0521">NADP</keyword>